<reference evidence="4 5" key="1">
    <citation type="journal article" date="2021" name="BMC Biol.">
        <title>Horizontally acquired antibacterial genes associated with adaptive radiation of ladybird beetles.</title>
        <authorList>
            <person name="Li H.S."/>
            <person name="Tang X.F."/>
            <person name="Huang Y.H."/>
            <person name="Xu Z.Y."/>
            <person name="Chen M.L."/>
            <person name="Du X.Y."/>
            <person name="Qiu B.Y."/>
            <person name="Chen P.T."/>
            <person name="Zhang W."/>
            <person name="Slipinski A."/>
            <person name="Escalona H.E."/>
            <person name="Waterhouse R.M."/>
            <person name="Zwick A."/>
            <person name="Pang H."/>
        </authorList>
    </citation>
    <scope>NUCLEOTIDE SEQUENCE [LARGE SCALE GENOMIC DNA]</scope>
    <source>
        <strain evidence="4">SYSU2018</strain>
    </source>
</reference>
<dbReference type="PANTHER" id="PTHR44229">
    <property type="entry name" value="15-HYDROXYPROSTAGLANDIN DEHYDROGENASE [NAD(+)]"/>
    <property type="match status" value="1"/>
</dbReference>
<organism evidence="4 5">
    <name type="scientific">Cryptolaemus montrouzieri</name>
    <dbReference type="NCBI Taxonomy" id="559131"/>
    <lineage>
        <taxon>Eukaryota</taxon>
        <taxon>Metazoa</taxon>
        <taxon>Ecdysozoa</taxon>
        <taxon>Arthropoda</taxon>
        <taxon>Hexapoda</taxon>
        <taxon>Insecta</taxon>
        <taxon>Pterygota</taxon>
        <taxon>Neoptera</taxon>
        <taxon>Endopterygota</taxon>
        <taxon>Coleoptera</taxon>
        <taxon>Polyphaga</taxon>
        <taxon>Cucujiformia</taxon>
        <taxon>Coccinelloidea</taxon>
        <taxon>Coccinellidae</taxon>
        <taxon>Scymninae</taxon>
        <taxon>Scymnini</taxon>
        <taxon>Cryptolaemus</taxon>
    </lineage>
</organism>
<dbReference type="AlphaFoldDB" id="A0ABD2NTL4"/>
<dbReference type="SUPFAM" id="SSF51735">
    <property type="entry name" value="NAD(P)-binding Rossmann-fold domains"/>
    <property type="match status" value="1"/>
</dbReference>
<evidence type="ECO:0008006" key="6">
    <source>
        <dbReference type="Google" id="ProtNLM"/>
    </source>
</evidence>
<dbReference type="GO" id="GO:0016491">
    <property type="term" value="F:oxidoreductase activity"/>
    <property type="evidence" value="ECO:0007669"/>
    <property type="project" value="UniProtKB-KW"/>
</dbReference>
<dbReference type="PROSITE" id="PS00061">
    <property type="entry name" value="ADH_SHORT"/>
    <property type="match status" value="1"/>
</dbReference>
<dbReference type="Proteomes" id="UP001516400">
    <property type="component" value="Unassembled WGS sequence"/>
</dbReference>
<keyword evidence="5" id="KW-1185">Reference proteome</keyword>
<comment type="caution">
    <text evidence="4">The sequence shown here is derived from an EMBL/GenBank/DDBJ whole genome shotgun (WGS) entry which is preliminary data.</text>
</comment>
<dbReference type="PANTHER" id="PTHR44229:SF8">
    <property type="entry name" value="ALCOHOL DEHYDROGENASE-RELATED"/>
    <property type="match status" value="1"/>
</dbReference>
<evidence type="ECO:0000256" key="2">
    <source>
        <dbReference type="ARBA" id="ARBA00023002"/>
    </source>
</evidence>
<dbReference type="InterPro" id="IPR036291">
    <property type="entry name" value="NAD(P)-bd_dom_sf"/>
</dbReference>
<proteinExistence type="inferred from homology"/>
<sequence length="242" mass="26653">MFEISGKVALITGGASGIGLATARELLANAAKVISICDINQQAGEKHWKDFANLEDAFKHTLDKFKNIDILVNNAGIANDEDYEREIAVNLTGTIHGLYLGLENYIINHRAGSEGVIINTASVAGTNVFPILPVYGATKSAVISMTMTLGHKINYERTKVKILAVAPGYTDTDITKFPKYRNEFEQALGEKILKMLEPQTPEFLAKEMVKLITEKPSGTVWIVQEHKEAIEYTLTTLNIPLF</sequence>
<dbReference type="PRINTS" id="PR00080">
    <property type="entry name" value="SDRFAMILY"/>
</dbReference>
<evidence type="ECO:0000313" key="4">
    <source>
        <dbReference type="EMBL" id="KAL3281772.1"/>
    </source>
</evidence>
<dbReference type="Pfam" id="PF00106">
    <property type="entry name" value="adh_short"/>
    <property type="match status" value="1"/>
</dbReference>
<dbReference type="PRINTS" id="PR00081">
    <property type="entry name" value="GDHRDH"/>
</dbReference>
<keyword evidence="2" id="KW-0560">Oxidoreductase</keyword>
<comment type="similarity">
    <text evidence="1 3">Belongs to the short-chain dehydrogenases/reductases (SDR) family.</text>
</comment>
<name>A0ABD2NTL4_9CUCU</name>
<dbReference type="InterPro" id="IPR002347">
    <property type="entry name" value="SDR_fam"/>
</dbReference>
<dbReference type="InterPro" id="IPR020904">
    <property type="entry name" value="Sc_DH/Rdtase_CS"/>
</dbReference>
<dbReference type="EMBL" id="JABFTP020000144">
    <property type="protein sequence ID" value="KAL3281772.1"/>
    <property type="molecule type" value="Genomic_DNA"/>
</dbReference>
<protein>
    <recommendedName>
        <fullName evidence="6">Alcohol dehydrogenase</fullName>
    </recommendedName>
</protein>
<evidence type="ECO:0000256" key="3">
    <source>
        <dbReference type="RuleBase" id="RU000363"/>
    </source>
</evidence>
<dbReference type="Gene3D" id="3.40.50.720">
    <property type="entry name" value="NAD(P)-binding Rossmann-like Domain"/>
    <property type="match status" value="1"/>
</dbReference>
<evidence type="ECO:0000256" key="1">
    <source>
        <dbReference type="ARBA" id="ARBA00006484"/>
    </source>
</evidence>
<evidence type="ECO:0000313" key="5">
    <source>
        <dbReference type="Proteomes" id="UP001516400"/>
    </source>
</evidence>
<gene>
    <name evidence="4" type="ORF">HHI36_004973</name>
</gene>
<accession>A0ABD2NTL4</accession>